<evidence type="ECO:0000313" key="2">
    <source>
        <dbReference type="EMBL" id="SDX04934.1"/>
    </source>
</evidence>
<dbReference type="OrthoDB" id="8657476at2"/>
<protein>
    <submittedName>
        <fullName evidence="2">SMI1-KNR4 cell-wall</fullName>
    </submittedName>
</protein>
<dbReference type="EMBL" id="FNNQ01000009">
    <property type="protein sequence ID" value="SDX04934.1"/>
    <property type="molecule type" value="Genomic_DNA"/>
</dbReference>
<evidence type="ECO:0000259" key="1">
    <source>
        <dbReference type="SMART" id="SM00860"/>
    </source>
</evidence>
<accession>A0A1H2YJY4</accession>
<sequence>MMKWKKMSTPISDEAMAEVEKQLGVKLPQDFVEWTQQFEGPESDHVWVDVNDEAQDVEGFLGPKSIIYDANLFFEDGDKKYREFGIAVPFAVDSIASKYFLFYPKGSESPSGIYFKSSDVDNSAVFDENGIRSELFISNTFQGFLDQLYHYDPFED</sequence>
<dbReference type="STRING" id="1048340.SAMN05444487_10987"/>
<name>A0A1H2YJY4_9BACL</name>
<keyword evidence="3" id="KW-1185">Reference proteome</keyword>
<dbReference type="RefSeq" id="WP_091740120.1">
    <property type="nucleotide sequence ID" value="NZ_FNNQ01000009.1"/>
</dbReference>
<dbReference type="InterPro" id="IPR037883">
    <property type="entry name" value="Knr4/Smi1-like_sf"/>
</dbReference>
<feature type="domain" description="Knr4/Smi1-like" evidence="1">
    <location>
        <begin position="10"/>
        <end position="147"/>
    </location>
</feature>
<proteinExistence type="predicted"/>
<dbReference type="SUPFAM" id="SSF160631">
    <property type="entry name" value="SMI1/KNR4-like"/>
    <property type="match status" value="1"/>
</dbReference>
<dbReference type="Proteomes" id="UP000198534">
    <property type="component" value="Unassembled WGS sequence"/>
</dbReference>
<evidence type="ECO:0000313" key="3">
    <source>
        <dbReference type="Proteomes" id="UP000198534"/>
    </source>
</evidence>
<dbReference type="AlphaFoldDB" id="A0A1H2YJY4"/>
<dbReference type="Gene3D" id="3.40.1580.10">
    <property type="entry name" value="SMI1/KNR4-like"/>
    <property type="match status" value="1"/>
</dbReference>
<dbReference type="InterPro" id="IPR018958">
    <property type="entry name" value="Knr4/Smi1-like_dom"/>
</dbReference>
<reference evidence="2 3" key="1">
    <citation type="submission" date="2016-10" db="EMBL/GenBank/DDBJ databases">
        <authorList>
            <person name="de Groot N.N."/>
        </authorList>
    </citation>
    <scope>NUCLEOTIDE SEQUENCE [LARGE SCALE GENOMIC DNA]</scope>
    <source>
        <strain evidence="2 3">DSM 45610</strain>
    </source>
</reference>
<organism evidence="2 3">
    <name type="scientific">Marininema mesophilum</name>
    <dbReference type="NCBI Taxonomy" id="1048340"/>
    <lineage>
        <taxon>Bacteria</taxon>
        <taxon>Bacillati</taxon>
        <taxon>Bacillota</taxon>
        <taxon>Bacilli</taxon>
        <taxon>Bacillales</taxon>
        <taxon>Thermoactinomycetaceae</taxon>
        <taxon>Marininema</taxon>
    </lineage>
</organism>
<gene>
    <name evidence="2" type="ORF">SAMN05444487_10987</name>
</gene>
<dbReference type="SMART" id="SM00860">
    <property type="entry name" value="SMI1_KNR4"/>
    <property type="match status" value="1"/>
</dbReference>
<dbReference type="Pfam" id="PF09346">
    <property type="entry name" value="SMI1_KNR4"/>
    <property type="match status" value="1"/>
</dbReference>